<gene>
    <name evidence="2" type="ORF">FAES_4977</name>
</gene>
<evidence type="ECO:0000313" key="2">
    <source>
        <dbReference type="EMBL" id="CCH02976.1"/>
    </source>
</evidence>
<dbReference type="PROSITE" id="PS51257">
    <property type="entry name" value="PROKAR_LIPOPROTEIN"/>
    <property type="match status" value="1"/>
</dbReference>
<dbReference type="SUPFAM" id="SSF55486">
    <property type="entry name" value="Metalloproteases ('zincins'), catalytic domain"/>
    <property type="match status" value="1"/>
</dbReference>
<name>I0KFS3_9BACT</name>
<keyword evidence="1" id="KW-0732">Signal</keyword>
<proteinExistence type="predicted"/>
<evidence type="ECO:0000256" key="1">
    <source>
        <dbReference type="SAM" id="SignalP"/>
    </source>
</evidence>
<evidence type="ECO:0008006" key="4">
    <source>
        <dbReference type="Google" id="ProtNLM"/>
    </source>
</evidence>
<dbReference type="KEGG" id="fae:FAES_4977"/>
<dbReference type="Proteomes" id="UP000011058">
    <property type="component" value="Chromosome"/>
</dbReference>
<keyword evidence="3" id="KW-1185">Reference proteome</keyword>
<dbReference type="HOGENOM" id="CLU_052330_0_0_10"/>
<protein>
    <recommendedName>
        <fullName evidence="4">Protease</fullName>
    </recommendedName>
</protein>
<dbReference type="Gene3D" id="3.40.390.10">
    <property type="entry name" value="Collagenase (Catalytic Domain)"/>
    <property type="match status" value="1"/>
</dbReference>
<dbReference type="GO" id="GO:0008237">
    <property type="term" value="F:metallopeptidase activity"/>
    <property type="evidence" value="ECO:0007669"/>
    <property type="project" value="InterPro"/>
</dbReference>
<dbReference type="PATRIC" id="fig|1166018.3.peg.1949"/>
<sequence>MTRSTIYISSILLGAFAFACQPTAQNDLAATKAEEIPSAVVAKVKELGFSTQNMKRIPEGYLVEGDIILDDHALEQGHGKQASLLRVGDEEQYRTTALVGSLPRTITISVSSSLPSVYVTAVDEMIRRYNAEGLRIAFTRVSSGGAIRFTAAPSGSGYLASSGFPSGGNPYNQVLVNVGALGTTTGTTRVNYYATVFAHEVGHCIGFRHTDYYDRSISCGGAYANEGASSVGAILIPGTPSSADLSSWMLACVAGGQNRPFSTNDRTALNYLY</sequence>
<dbReference type="eggNOG" id="COG5549">
    <property type="taxonomic scope" value="Bacteria"/>
</dbReference>
<dbReference type="RefSeq" id="WP_015334075.1">
    <property type="nucleotide sequence ID" value="NC_020054.1"/>
</dbReference>
<accession>I0KFS3</accession>
<dbReference type="OrthoDB" id="785995at2"/>
<dbReference type="InterPro" id="IPR024079">
    <property type="entry name" value="MetalloPept_cat_dom_sf"/>
</dbReference>
<feature type="chain" id="PRO_5003631435" description="Protease" evidence="1">
    <location>
        <begin position="20"/>
        <end position="273"/>
    </location>
</feature>
<dbReference type="EMBL" id="HE796683">
    <property type="protein sequence ID" value="CCH02976.1"/>
    <property type="molecule type" value="Genomic_DNA"/>
</dbReference>
<dbReference type="Pfam" id="PF12388">
    <property type="entry name" value="Peptidase_M57"/>
    <property type="match status" value="1"/>
</dbReference>
<dbReference type="STRING" id="1166018.FAES_4977"/>
<reference evidence="2 3" key="1">
    <citation type="journal article" date="2012" name="J. Bacteriol.">
        <title>Genome Sequence of Fibrella aestuarina BUZ 2T, a Filamentous Marine Bacterium.</title>
        <authorList>
            <person name="Filippini M."/>
            <person name="Qi W."/>
            <person name="Blom J."/>
            <person name="Goesmann A."/>
            <person name="Smits T.H."/>
            <person name="Bagheri H.C."/>
        </authorList>
    </citation>
    <scope>NUCLEOTIDE SEQUENCE [LARGE SCALE GENOMIC DNA]</scope>
    <source>
        <strain evidence="3">BUZ 2T</strain>
    </source>
</reference>
<feature type="signal peptide" evidence="1">
    <location>
        <begin position="1"/>
        <end position="19"/>
    </location>
</feature>
<dbReference type="AlphaFoldDB" id="I0KFS3"/>
<organism evidence="2 3">
    <name type="scientific">Fibrella aestuarina BUZ 2</name>
    <dbReference type="NCBI Taxonomy" id="1166018"/>
    <lineage>
        <taxon>Bacteria</taxon>
        <taxon>Pseudomonadati</taxon>
        <taxon>Bacteroidota</taxon>
        <taxon>Cytophagia</taxon>
        <taxon>Cytophagales</taxon>
        <taxon>Spirosomataceae</taxon>
        <taxon>Fibrella</taxon>
    </lineage>
</organism>
<dbReference type="InterPro" id="IPR024653">
    <property type="entry name" value="Peptidase_M10/M27/M57"/>
</dbReference>
<evidence type="ECO:0000313" key="3">
    <source>
        <dbReference type="Proteomes" id="UP000011058"/>
    </source>
</evidence>